<dbReference type="PANTHER" id="PTHR33078:SF92">
    <property type="entry name" value="PROTEIN YCF2"/>
    <property type="match status" value="1"/>
</dbReference>
<dbReference type="Proteomes" id="UP001157006">
    <property type="component" value="Chromosome 1L"/>
</dbReference>
<evidence type="ECO:0000256" key="3">
    <source>
        <dbReference type="ARBA" id="ARBA00009361"/>
    </source>
</evidence>
<comment type="subcellular location">
    <subcellularLocation>
        <location evidence="2">Plastid</location>
        <location evidence="2">Chloroplast stroma</location>
    </subcellularLocation>
</comment>
<organism evidence="9 10">
    <name type="scientific">Vicia faba</name>
    <name type="common">Broad bean</name>
    <name type="synonym">Faba vulgaris</name>
    <dbReference type="NCBI Taxonomy" id="3906"/>
    <lineage>
        <taxon>Eukaryota</taxon>
        <taxon>Viridiplantae</taxon>
        <taxon>Streptophyta</taxon>
        <taxon>Embryophyta</taxon>
        <taxon>Tracheophyta</taxon>
        <taxon>Spermatophyta</taxon>
        <taxon>Magnoliopsida</taxon>
        <taxon>eudicotyledons</taxon>
        <taxon>Gunneridae</taxon>
        <taxon>Pentapetalae</taxon>
        <taxon>rosids</taxon>
        <taxon>fabids</taxon>
        <taxon>Fabales</taxon>
        <taxon>Fabaceae</taxon>
        <taxon>Papilionoideae</taxon>
        <taxon>50 kb inversion clade</taxon>
        <taxon>NPAAA clade</taxon>
        <taxon>Hologalegina</taxon>
        <taxon>IRL clade</taxon>
        <taxon>Fabeae</taxon>
        <taxon>Vicia</taxon>
    </lineage>
</organism>
<dbReference type="EMBL" id="OX451736">
    <property type="protein sequence ID" value="CAI8586075.1"/>
    <property type="molecule type" value="Genomic_DNA"/>
</dbReference>
<dbReference type="GO" id="GO:0005524">
    <property type="term" value="F:ATP binding"/>
    <property type="evidence" value="ECO:0007669"/>
    <property type="project" value="UniProtKB-KW"/>
</dbReference>
<evidence type="ECO:0000256" key="8">
    <source>
        <dbReference type="ARBA" id="ARBA00022840"/>
    </source>
</evidence>
<evidence type="ECO:0000256" key="2">
    <source>
        <dbReference type="ARBA" id="ARBA00004470"/>
    </source>
</evidence>
<proteinExistence type="inferred from homology"/>
<accession>A0AAV0YJ82</accession>
<keyword evidence="6" id="KW-0934">Plastid</keyword>
<evidence type="ECO:0000313" key="9">
    <source>
        <dbReference type="EMBL" id="CAI8586075.1"/>
    </source>
</evidence>
<dbReference type="AlphaFoldDB" id="A0AAV0YJ82"/>
<gene>
    <name evidence="9" type="ORF">VFH_I237240</name>
</gene>
<evidence type="ECO:0000256" key="7">
    <source>
        <dbReference type="ARBA" id="ARBA00022741"/>
    </source>
</evidence>
<keyword evidence="5" id="KW-0150">Chloroplast</keyword>
<keyword evidence="8" id="KW-0067">ATP-binding</keyword>
<name>A0AAV0YJ82_VICFA</name>
<dbReference type="PANTHER" id="PTHR33078">
    <property type="entry name" value="PROTEIN YCF2-RELATED"/>
    <property type="match status" value="1"/>
</dbReference>
<dbReference type="GO" id="GO:0009570">
    <property type="term" value="C:chloroplast stroma"/>
    <property type="evidence" value="ECO:0007669"/>
    <property type="project" value="UniProtKB-SubCell"/>
</dbReference>
<comment type="similarity">
    <text evidence="3">Belongs to the Ycf2 family.</text>
</comment>
<keyword evidence="7" id="KW-0547">Nucleotide-binding</keyword>
<comment type="function">
    <text evidence="1">Probable ATPase of unknown function. Its presence in a non-photosynthetic plant (Epifagus virginiana) and experiments in tobacco indicate that it has an essential function which is probably not related to photosynthesis.</text>
</comment>
<evidence type="ECO:0000256" key="4">
    <source>
        <dbReference type="ARBA" id="ARBA00018950"/>
    </source>
</evidence>
<evidence type="ECO:0000313" key="10">
    <source>
        <dbReference type="Proteomes" id="UP001157006"/>
    </source>
</evidence>
<evidence type="ECO:0000256" key="6">
    <source>
        <dbReference type="ARBA" id="ARBA00022640"/>
    </source>
</evidence>
<sequence length="153" mass="17571">MIEQLGTIYLRYLIGIHKKDLMNHEFYKSCLAERRVFLAHYQIITYSEIPCWASCLDFPSHGKPFSLCLALSPARGILVIGSIGNGRSYLLKYLATTTYVPLITVFVNKFLDNFPKDFDSDDSEGDMGDSDDLDRKLDSQLKFLSWRIQYLAI</sequence>
<reference evidence="9 10" key="1">
    <citation type="submission" date="2023-01" db="EMBL/GenBank/DDBJ databases">
        <authorList>
            <person name="Kreplak J."/>
        </authorList>
    </citation>
    <scope>NUCLEOTIDE SEQUENCE [LARGE SCALE GENOMIC DNA]</scope>
</reference>
<evidence type="ECO:0000256" key="5">
    <source>
        <dbReference type="ARBA" id="ARBA00022528"/>
    </source>
</evidence>
<protein>
    <recommendedName>
        <fullName evidence="4">Protein Ycf2</fullName>
    </recommendedName>
</protein>
<keyword evidence="10" id="KW-1185">Reference proteome</keyword>
<evidence type="ECO:0000256" key="1">
    <source>
        <dbReference type="ARBA" id="ARBA00002329"/>
    </source>
</evidence>